<evidence type="ECO:0000313" key="1">
    <source>
        <dbReference type="EMBL" id="MBW48805.1"/>
    </source>
</evidence>
<dbReference type="EMBL" id="GGFK01015484">
    <property type="protein sequence ID" value="MBW48805.1"/>
    <property type="molecule type" value="Transcribed_RNA"/>
</dbReference>
<proteinExistence type="predicted"/>
<accession>A0A2M4B6X6</accession>
<sequence>MQLEASTCVAAFSSACASCQLVSVRFGSLSFGADVKLVICYHMCDLFSSPFNHGQWCESATEWFQKSHADSVAITYVLTLSRRKRTR</sequence>
<name>A0A2M4B6X6_9DIPT</name>
<protein>
    <submittedName>
        <fullName evidence="1">Putative secreted protein</fullName>
    </submittedName>
</protein>
<reference evidence="1" key="1">
    <citation type="submission" date="2018-01" db="EMBL/GenBank/DDBJ databases">
        <title>An insight into the sialome of Amazonian anophelines.</title>
        <authorList>
            <person name="Ribeiro J.M."/>
            <person name="Scarpassa V."/>
            <person name="Calvo E."/>
        </authorList>
    </citation>
    <scope>NUCLEOTIDE SEQUENCE</scope>
    <source>
        <tissue evidence="1">Salivary glands</tissue>
    </source>
</reference>
<organism evidence="1">
    <name type="scientific">Anopheles triannulatus</name>
    <dbReference type="NCBI Taxonomy" id="58253"/>
    <lineage>
        <taxon>Eukaryota</taxon>
        <taxon>Metazoa</taxon>
        <taxon>Ecdysozoa</taxon>
        <taxon>Arthropoda</taxon>
        <taxon>Hexapoda</taxon>
        <taxon>Insecta</taxon>
        <taxon>Pterygota</taxon>
        <taxon>Neoptera</taxon>
        <taxon>Endopterygota</taxon>
        <taxon>Diptera</taxon>
        <taxon>Nematocera</taxon>
        <taxon>Culicoidea</taxon>
        <taxon>Culicidae</taxon>
        <taxon>Anophelinae</taxon>
        <taxon>Anopheles</taxon>
    </lineage>
</organism>
<dbReference type="AlphaFoldDB" id="A0A2M4B6X6"/>